<evidence type="ECO:0000313" key="3">
    <source>
        <dbReference type="EMBL" id="KAJ5115176.1"/>
    </source>
</evidence>
<dbReference type="AlphaFoldDB" id="A0A9W9GAN9"/>
<gene>
    <name evidence="3" type="ORF">NUU61_000935</name>
</gene>
<dbReference type="RefSeq" id="XP_056516368.1">
    <property type="nucleotide sequence ID" value="XM_056651518.1"/>
</dbReference>
<organism evidence="3 4">
    <name type="scientific">Penicillium alfredii</name>
    <dbReference type="NCBI Taxonomy" id="1506179"/>
    <lineage>
        <taxon>Eukaryota</taxon>
        <taxon>Fungi</taxon>
        <taxon>Dikarya</taxon>
        <taxon>Ascomycota</taxon>
        <taxon>Pezizomycotina</taxon>
        <taxon>Eurotiomycetes</taxon>
        <taxon>Eurotiomycetidae</taxon>
        <taxon>Eurotiales</taxon>
        <taxon>Aspergillaceae</taxon>
        <taxon>Penicillium</taxon>
    </lineage>
</organism>
<reference evidence="3" key="1">
    <citation type="submission" date="2022-11" db="EMBL/GenBank/DDBJ databases">
        <authorList>
            <person name="Petersen C."/>
        </authorList>
    </citation>
    <scope>NUCLEOTIDE SEQUENCE</scope>
    <source>
        <strain evidence="3">IBT 34128</strain>
    </source>
</reference>
<keyword evidence="1" id="KW-0175">Coiled coil</keyword>
<feature type="region of interest" description="Disordered" evidence="2">
    <location>
        <begin position="110"/>
        <end position="138"/>
    </location>
</feature>
<sequence length="242" mass="27252">MLDVESRLAPALLREKRQRWPSQDVKRQLPLVETAQLSRHPHPHLPLRSPLHPLNIGTTPLLSSPPNPDEAWVWVNTPASPSVTHSNQEGCPQPSPQHQALILYSQFHSKGNTSEDSDSDKPESIDVGNEPPPTFPPSTAALEAVLNHWWEAVTVEALEFSERMQPFLDRKGEVKSRIARMKHELKCADVELSQLVKEEMAVYRPTMDAIEGRKAEIEAARVELRNLSGRWSTSMDEDDGDE</sequence>
<evidence type="ECO:0000256" key="2">
    <source>
        <dbReference type="SAM" id="MobiDB-lite"/>
    </source>
</evidence>
<name>A0A9W9GAN9_9EURO</name>
<proteinExistence type="predicted"/>
<comment type="caution">
    <text evidence="3">The sequence shown here is derived from an EMBL/GenBank/DDBJ whole genome shotgun (WGS) entry which is preliminary data.</text>
</comment>
<evidence type="ECO:0000313" key="4">
    <source>
        <dbReference type="Proteomes" id="UP001141434"/>
    </source>
</evidence>
<evidence type="ECO:0000256" key="1">
    <source>
        <dbReference type="SAM" id="Coils"/>
    </source>
</evidence>
<reference evidence="3" key="2">
    <citation type="journal article" date="2023" name="IMA Fungus">
        <title>Comparative genomic study of the Penicillium genus elucidates a diverse pangenome and 15 lateral gene transfer events.</title>
        <authorList>
            <person name="Petersen C."/>
            <person name="Sorensen T."/>
            <person name="Nielsen M.R."/>
            <person name="Sondergaard T.E."/>
            <person name="Sorensen J.L."/>
            <person name="Fitzpatrick D.A."/>
            <person name="Frisvad J.C."/>
            <person name="Nielsen K.L."/>
        </authorList>
    </citation>
    <scope>NUCLEOTIDE SEQUENCE</scope>
    <source>
        <strain evidence="3">IBT 34128</strain>
    </source>
</reference>
<feature type="coiled-coil region" evidence="1">
    <location>
        <begin position="178"/>
        <end position="230"/>
    </location>
</feature>
<dbReference type="EMBL" id="JAPMSZ010000001">
    <property type="protein sequence ID" value="KAJ5115176.1"/>
    <property type="molecule type" value="Genomic_DNA"/>
</dbReference>
<dbReference type="GeneID" id="81390686"/>
<keyword evidence="4" id="KW-1185">Reference proteome</keyword>
<protein>
    <submittedName>
        <fullName evidence="3">Uncharacterized protein</fullName>
    </submittedName>
</protein>
<dbReference type="Proteomes" id="UP001141434">
    <property type="component" value="Unassembled WGS sequence"/>
</dbReference>
<accession>A0A9W9GAN9</accession>